<name>A0ABS3JBE3_9BACT</name>
<sequence>MNQFKIKTDRLNPGLSEVVMELSAVVDTSFKRHVFPHLFADGKTTGVRTPLANGRARYRLLVYDASLVHALKSALYYGIHIDQGQLN</sequence>
<comment type="caution">
    <text evidence="1">The sequence shown here is derived from an EMBL/GenBank/DDBJ whole genome shotgun (WGS) entry which is preliminary data.</text>
</comment>
<proteinExistence type="predicted"/>
<reference evidence="1 2" key="1">
    <citation type="submission" date="2021-03" db="EMBL/GenBank/DDBJ databases">
        <title>Fibrella sp. HMF5405 genome sequencing and assembly.</title>
        <authorList>
            <person name="Kang H."/>
            <person name="Kim H."/>
            <person name="Bae S."/>
            <person name="Joh K."/>
        </authorList>
    </citation>
    <scope>NUCLEOTIDE SEQUENCE [LARGE SCALE GENOMIC DNA]</scope>
    <source>
        <strain evidence="1 2">HMF5405</strain>
    </source>
</reference>
<accession>A0ABS3JBE3</accession>
<dbReference type="Proteomes" id="UP000664628">
    <property type="component" value="Unassembled WGS sequence"/>
</dbReference>
<keyword evidence="2" id="KW-1185">Reference proteome</keyword>
<evidence type="ECO:0000313" key="1">
    <source>
        <dbReference type="EMBL" id="MBO0947318.1"/>
    </source>
</evidence>
<dbReference type="RefSeq" id="WP_207327234.1">
    <property type="nucleotide sequence ID" value="NZ_JAFMYW010000001.1"/>
</dbReference>
<organism evidence="1 2">
    <name type="scientific">Fibrella forsythiae</name>
    <dbReference type="NCBI Taxonomy" id="2817061"/>
    <lineage>
        <taxon>Bacteria</taxon>
        <taxon>Pseudomonadati</taxon>
        <taxon>Bacteroidota</taxon>
        <taxon>Cytophagia</taxon>
        <taxon>Cytophagales</taxon>
        <taxon>Spirosomataceae</taxon>
        <taxon>Fibrella</taxon>
    </lineage>
</organism>
<dbReference type="EMBL" id="JAFMYW010000001">
    <property type="protein sequence ID" value="MBO0947318.1"/>
    <property type="molecule type" value="Genomic_DNA"/>
</dbReference>
<evidence type="ECO:0000313" key="2">
    <source>
        <dbReference type="Proteomes" id="UP000664628"/>
    </source>
</evidence>
<gene>
    <name evidence="1" type="ORF">J2I46_01905</name>
</gene>
<protein>
    <submittedName>
        <fullName evidence="1">Uncharacterized protein</fullName>
    </submittedName>
</protein>